<evidence type="ECO:0000256" key="3">
    <source>
        <dbReference type="ARBA" id="ARBA00022692"/>
    </source>
</evidence>
<feature type="transmembrane region" description="Helical" evidence="7">
    <location>
        <begin position="182"/>
        <end position="202"/>
    </location>
</feature>
<evidence type="ECO:0000256" key="5">
    <source>
        <dbReference type="ARBA" id="ARBA00023136"/>
    </source>
</evidence>
<dbReference type="GO" id="GO:0016020">
    <property type="term" value="C:membrane"/>
    <property type="evidence" value="ECO:0007669"/>
    <property type="project" value="UniProtKB-SubCell"/>
</dbReference>
<comment type="subcellular location">
    <subcellularLocation>
        <location evidence="1">Membrane</location>
        <topology evidence="1">Multi-pass membrane protein</topology>
    </subcellularLocation>
</comment>
<dbReference type="Pfam" id="PF10268">
    <property type="entry name" value="Tmemb_161AB"/>
    <property type="match status" value="1"/>
</dbReference>
<keyword evidence="6" id="KW-0325">Glycoprotein</keyword>
<dbReference type="EMBL" id="NKXS01002828">
    <property type="protein sequence ID" value="PIN11924.1"/>
    <property type="molecule type" value="Genomic_DNA"/>
</dbReference>
<dbReference type="OrthoDB" id="784140at2759"/>
<keyword evidence="4 7" id="KW-1133">Transmembrane helix</keyword>
<dbReference type="Proteomes" id="UP000231279">
    <property type="component" value="Unassembled WGS sequence"/>
</dbReference>
<evidence type="ECO:0000256" key="7">
    <source>
        <dbReference type="SAM" id="Phobius"/>
    </source>
</evidence>
<feature type="transmembrane region" description="Helical" evidence="7">
    <location>
        <begin position="114"/>
        <end position="134"/>
    </location>
</feature>
<accession>A0A2G9H316</accession>
<evidence type="ECO:0000256" key="1">
    <source>
        <dbReference type="ARBA" id="ARBA00004141"/>
    </source>
</evidence>
<dbReference type="STRING" id="429701.A0A2G9H316"/>
<keyword evidence="9" id="KW-1185">Reference proteome</keyword>
<keyword evidence="3 7" id="KW-0812">Transmembrane</keyword>
<feature type="transmembrane region" description="Helical" evidence="7">
    <location>
        <begin position="327"/>
        <end position="343"/>
    </location>
</feature>
<name>A0A2G9H316_9LAMI</name>
<feature type="transmembrane region" description="Helical" evidence="7">
    <location>
        <begin position="431"/>
        <end position="454"/>
    </location>
</feature>
<reference evidence="9" key="1">
    <citation type="journal article" date="2018" name="Gigascience">
        <title>Genome assembly of the Pink Ipe (Handroanthus impetiginosus, Bignoniaceae), a highly valued, ecologically keystone Neotropical timber forest tree.</title>
        <authorList>
            <person name="Silva-Junior O.B."/>
            <person name="Grattapaglia D."/>
            <person name="Novaes E."/>
            <person name="Collevatti R.G."/>
        </authorList>
    </citation>
    <scope>NUCLEOTIDE SEQUENCE [LARGE SCALE GENOMIC DNA]</scope>
    <source>
        <strain evidence="9">cv. UFG-1</strain>
    </source>
</reference>
<evidence type="ECO:0000313" key="9">
    <source>
        <dbReference type="Proteomes" id="UP000231279"/>
    </source>
</evidence>
<feature type="transmembrane region" description="Helical" evidence="7">
    <location>
        <begin position="6"/>
        <end position="31"/>
    </location>
</feature>
<evidence type="ECO:0000256" key="6">
    <source>
        <dbReference type="ARBA" id="ARBA00023180"/>
    </source>
</evidence>
<feature type="transmembrane region" description="Helical" evidence="7">
    <location>
        <begin position="255"/>
        <end position="283"/>
    </location>
</feature>
<keyword evidence="5 7" id="KW-0472">Membrane</keyword>
<feature type="transmembrane region" description="Helical" evidence="7">
    <location>
        <begin position="383"/>
        <end position="404"/>
    </location>
</feature>
<comment type="similarity">
    <text evidence="2">Belongs to the TMEM161 family.</text>
</comment>
<dbReference type="InterPro" id="IPR019395">
    <property type="entry name" value="Transmembrane_161A/B"/>
</dbReference>
<evidence type="ECO:0008006" key="10">
    <source>
        <dbReference type="Google" id="ProtNLM"/>
    </source>
</evidence>
<feature type="transmembrane region" description="Helical" evidence="7">
    <location>
        <begin position="217"/>
        <end position="235"/>
    </location>
</feature>
<proteinExistence type="inferred from homology"/>
<sequence>MPSSTSLIFSTSNLIFHTAFAVSLTLIFSFLKIPALFLHGLHTYIHPDDVNPNSNSSSSGIRAAIRRPSAIDSEQPKPRKKSKEKFEFDESKAQIFRLKLNEGHIQSRIYFKEFYSAFNFSLIALFSLLLHRFLRVDKDAGVVKNGTIIPLLIGFVGFCRLLFLIVRVGFETSASKRLEKQLSFVFGVLGFVLGLIVIFEVVPKWVLDFEFRSLDGLGKFVLAVFMGCIVGYLYIPALRNSRAFWLGTDQIRCNLSIISCGWFSRMLLVASYIMGIFTSLLWISPFAELLVNKNIDCRNESKMVCKNGDVMELAGSIGMPRSDFDNIRRWCLLITGFLQLLTVRPNVQMFLNEAVLCWYQRLHASKVPDMDYSRAKVFLHNHYLCLVVVQFFFPATTVLLLLGLSQFDDNFLKGISLVSNSLLYSALVKELALFTAWWIIFVWAVLNSAILALYRHGTLYVS</sequence>
<dbReference type="PANTHER" id="PTHR13624">
    <property type="entry name" value="RE42071P"/>
    <property type="match status" value="1"/>
</dbReference>
<organism evidence="8 9">
    <name type="scientific">Handroanthus impetiginosus</name>
    <dbReference type="NCBI Taxonomy" id="429701"/>
    <lineage>
        <taxon>Eukaryota</taxon>
        <taxon>Viridiplantae</taxon>
        <taxon>Streptophyta</taxon>
        <taxon>Embryophyta</taxon>
        <taxon>Tracheophyta</taxon>
        <taxon>Spermatophyta</taxon>
        <taxon>Magnoliopsida</taxon>
        <taxon>eudicotyledons</taxon>
        <taxon>Gunneridae</taxon>
        <taxon>Pentapetalae</taxon>
        <taxon>asterids</taxon>
        <taxon>lamiids</taxon>
        <taxon>Lamiales</taxon>
        <taxon>Bignoniaceae</taxon>
        <taxon>Crescentiina</taxon>
        <taxon>Tabebuia alliance</taxon>
        <taxon>Handroanthus</taxon>
    </lineage>
</organism>
<feature type="transmembrane region" description="Helical" evidence="7">
    <location>
        <begin position="146"/>
        <end position="170"/>
    </location>
</feature>
<evidence type="ECO:0000256" key="2">
    <source>
        <dbReference type="ARBA" id="ARBA00009706"/>
    </source>
</evidence>
<evidence type="ECO:0000313" key="8">
    <source>
        <dbReference type="EMBL" id="PIN11924.1"/>
    </source>
</evidence>
<dbReference type="PANTHER" id="PTHR13624:SF6">
    <property type="entry name" value="EMEI"/>
    <property type="match status" value="1"/>
</dbReference>
<dbReference type="AlphaFoldDB" id="A0A2G9H316"/>
<evidence type="ECO:0000256" key="4">
    <source>
        <dbReference type="ARBA" id="ARBA00022989"/>
    </source>
</evidence>
<protein>
    <recommendedName>
        <fullName evidence="10">Transmembrane protein</fullName>
    </recommendedName>
</protein>
<gene>
    <name evidence="8" type="ORF">CDL12_15467</name>
</gene>
<comment type="caution">
    <text evidence="8">The sequence shown here is derived from an EMBL/GenBank/DDBJ whole genome shotgun (WGS) entry which is preliminary data.</text>
</comment>